<keyword evidence="3" id="KW-0325">Glycoprotein</keyword>
<dbReference type="Gene3D" id="3.40.50.1820">
    <property type="entry name" value="alpha/beta hydrolase"/>
    <property type="match status" value="1"/>
</dbReference>
<evidence type="ECO:0000256" key="1">
    <source>
        <dbReference type="ARBA" id="ARBA00005964"/>
    </source>
</evidence>
<dbReference type="PROSITE" id="PS00941">
    <property type="entry name" value="CARBOXYLESTERASE_B_2"/>
    <property type="match status" value="1"/>
</dbReference>
<dbReference type="EMBL" id="CAVLEF010000002">
    <property type="protein sequence ID" value="CAK1541359.1"/>
    <property type="molecule type" value="Genomic_DNA"/>
</dbReference>
<organism evidence="6 7">
    <name type="scientific">Leptosia nina</name>
    <dbReference type="NCBI Taxonomy" id="320188"/>
    <lineage>
        <taxon>Eukaryota</taxon>
        <taxon>Metazoa</taxon>
        <taxon>Ecdysozoa</taxon>
        <taxon>Arthropoda</taxon>
        <taxon>Hexapoda</taxon>
        <taxon>Insecta</taxon>
        <taxon>Pterygota</taxon>
        <taxon>Neoptera</taxon>
        <taxon>Endopterygota</taxon>
        <taxon>Lepidoptera</taxon>
        <taxon>Glossata</taxon>
        <taxon>Ditrysia</taxon>
        <taxon>Papilionoidea</taxon>
        <taxon>Pieridae</taxon>
        <taxon>Pierinae</taxon>
        <taxon>Leptosia</taxon>
    </lineage>
</organism>
<evidence type="ECO:0000313" key="6">
    <source>
        <dbReference type="EMBL" id="CAK1541359.1"/>
    </source>
</evidence>
<proteinExistence type="inferred from homology"/>
<dbReference type="InterPro" id="IPR029058">
    <property type="entry name" value="AB_hydrolase_fold"/>
</dbReference>
<evidence type="ECO:0000256" key="3">
    <source>
        <dbReference type="ARBA" id="ARBA00023180"/>
    </source>
</evidence>
<gene>
    <name evidence="6" type="ORF">LNINA_LOCUS1349</name>
</gene>
<evidence type="ECO:0000256" key="4">
    <source>
        <dbReference type="SAM" id="SignalP"/>
    </source>
</evidence>
<feature type="signal peptide" evidence="4">
    <location>
        <begin position="1"/>
        <end position="27"/>
    </location>
</feature>
<dbReference type="Proteomes" id="UP001497472">
    <property type="component" value="Unassembled WGS sequence"/>
</dbReference>
<dbReference type="InterPro" id="IPR019819">
    <property type="entry name" value="Carboxylesterase_B_CS"/>
</dbReference>
<comment type="caution">
    <text evidence="6">The sequence shown here is derived from an EMBL/GenBank/DDBJ whole genome shotgun (WGS) entry which is preliminary data.</text>
</comment>
<feature type="chain" id="PRO_5043751697" description="Carboxylesterase type B domain-containing protein" evidence="4">
    <location>
        <begin position="28"/>
        <end position="210"/>
    </location>
</feature>
<dbReference type="InterPro" id="IPR002018">
    <property type="entry name" value="CarbesteraseB"/>
</dbReference>
<dbReference type="InterPro" id="IPR051093">
    <property type="entry name" value="Neuroligin/BSAL"/>
</dbReference>
<name>A0AAV1IZ10_9NEOP</name>
<accession>A0AAV1IZ10</accession>
<evidence type="ECO:0000256" key="2">
    <source>
        <dbReference type="ARBA" id="ARBA00022729"/>
    </source>
</evidence>
<keyword evidence="7" id="KW-1185">Reference proteome</keyword>
<evidence type="ECO:0000259" key="5">
    <source>
        <dbReference type="Pfam" id="PF00135"/>
    </source>
</evidence>
<dbReference type="AlphaFoldDB" id="A0AAV1IZ10"/>
<evidence type="ECO:0000313" key="7">
    <source>
        <dbReference type="Proteomes" id="UP001497472"/>
    </source>
</evidence>
<dbReference type="PANTHER" id="PTHR43903">
    <property type="entry name" value="NEUROLIGIN"/>
    <property type="match status" value="1"/>
</dbReference>
<dbReference type="Pfam" id="PF00135">
    <property type="entry name" value="COesterase"/>
    <property type="match status" value="1"/>
</dbReference>
<comment type="similarity">
    <text evidence="1">Belongs to the type-B carboxylesterase/lipase family.</text>
</comment>
<reference evidence="6 7" key="1">
    <citation type="submission" date="2023-11" db="EMBL/GenBank/DDBJ databases">
        <authorList>
            <person name="Okamura Y."/>
        </authorList>
    </citation>
    <scope>NUCLEOTIDE SEQUENCE [LARGE SCALE GENOMIC DNA]</scope>
</reference>
<keyword evidence="2 4" id="KW-0732">Signal</keyword>
<dbReference type="SUPFAM" id="SSF53474">
    <property type="entry name" value="alpha/beta-Hydrolases"/>
    <property type="match status" value="1"/>
</dbReference>
<protein>
    <recommendedName>
        <fullName evidence="5">Carboxylesterase type B domain-containing protein</fullName>
    </recommendedName>
</protein>
<feature type="domain" description="Carboxylesterase type B" evidence="5">
    <location>
        <begin position="49"/>
        <end position="206"/>
    </location>
</feature>
<sequence length="210" mass="23800">MAEHAPFINQNLFICIAVSLLLPIADEAKVYEESRIFPNDEKRLSREYHLRQGALRGMIVKPGKQYDLQPVEMFLGVPYAAPPVGSLRFMPPVSAPPWSGVKMATRFAPVCPQSLPLIKKGNPPSLGRQHYLNRLKPFLKNESEDCLYLNIYVPYREQKSKKFPVLVFIHGDSFEWSSGNPYDGRILASYGNVMVITINFRLGILGKCIF</sequence>